<accession>X0ZZ80</accession>
<gene>
    <name evidence="1" type="ORF">S01H4_14641</name>
</gene>
<comment type="caution">
    <text evidence="1">The sequence shown here is derived from an EMBL/GenBank/DDBJ whole genome shotgun (WGS) entry which is preliminary data.</text>
</comment>
<name>X0ZZ80_9ZZZZ</name>
<dbReference type="EMBL" id="BART01006417">
    <property type="protein sequence ID" value="GAG63192.1"/>
    <property type="molecule type" value="Genomic_DNA"/>
</dbReference>
<sequence>MQSSLSLRLFVLLSLTALVSGCGQQRPAAEKVTPADVDRDRDPAWHMARIRAGDFRTAGRRSWSHGEPFHVWMLIELDYVAVPQLLGALRDDTPTREDYIGRFGWTGGAVFGDAPVRIATIGDIADYVLRQIYSTDVGYASYLSKKDREIAIQKWRTVIYGGDSSQHPIGP</sequence>
<evidence type="ECO:0000313" key="1">
    <source>
        <dbReference type="EMBL" id="GAG63192.1"/>
    </source>
</evidence>
<organism evidence="1">
    <name type="scientific">marine sediment metagenome</name>
    <dbReference type="NCBI Taxonomy" id="412755"/>
    <lineage>
        <taxon>unclassified sequences</taxon>
        <taxon>metagenomes</taxon>
        <taxon>ecological metagenomes</taxon>
    </lineage>
</organism>
<protein>
    <submittedName>
        <fullName evidence="1">Uncharacterized protein</fullName>
    </submittedName>
</protein>
<reference evidence="1" key="1">
    <citation type="journal article" date="2014" name="Front. Microbiol.">
        <title>High frequency of phylogenetically diverse reductive dehalogenase-homologous genes in deep subseafloor sedimentary metagenomes.</title>
        <authorList>
            <person name="Kawai M."/>
            <person name="Futagami T."/>
            <person name="Toyoda A."/>
            <person name="Takaki Y."/>
            <person name="Nishi S."/>
            <person name="Hori S."/>
            <person name="Arai W."/>
            <person name="Tsubouchi T."/>
            <person name="Morono Y."/>
            <person name="Uchiyama I."/>
            <person name="Ito T."/>
            <person name="Fujiyama A."/>
            <person name="Inagaki F."/>
            <person name="Takami H."/>
        </authorList>
    </citation>
    <scope>NUCLEOTIDE SEQUENCE</scope>
    <source>
        <strain evidence="1">Expedition CK06-06</strain>
    </source>
</reference>
<proteinExistence type="predicted"/>
<dbReference type="AlphaFoldDB" id="X0ZZ80"/>